<feature type="compositionally biased region" description="Polar residues" evidence="1">
    <location>
        <begin position="299"/>
        <end position="314"/>
    </location>
</feature>
<dbReference type="EMBL" id="QGNW01002572">
    <property type="protein sequence ID" value="RVW17911.1"/>
    <property type="molecule type" value="Genomic_DNA"/>
</dbReference>
<evidence type="ECO:0000313" key="4">
    <source>
        <dbReference type="Proteomes" id="UP000288805"/>
    </source>
</evidence>
<dbReference type="AlphaFoldDB" id="A0A438KRW6"/>
<evidence type="ECO:0000256" key="1">
    <source>
        <dbReference type="SAM" id="MobiDB-lite"/>
    </source>
</evidence>
<protein>
    <submittedName>
        <fullName evidence="3">Uncharacterized protein</fullName>
    </submittedName>
</protein>
<proteinExistence type="predicted"/>
<dbReference type="Proteomes" id="UP000288805">
    <property type="component" value="Unassembled WGS sequence"/>
</dbReference>
<name>A0A438KRW6_VITVI</name>
<gene>
    <name evidence="3" type="ORF">CK203_000696</name>
    <name evidence="2" type="ORF">CK203_093568</name>
</gene>
<feature type="compositionally biased region" description="Polar residues" evidence="1">
    <location>
        <begin position="45"/>
        <end position="58"/>
    </location>
</feature>
<evidence type="ECO:0000313" key="2">
    <source>
        <dbReference type="EMBL" id="RVW17911.1"/>
    </source>
</evidence>
<reference evidence="3 4" key="1">
    <citation type="journal article" date="2018" name="PLoS Genet.">
        <title>Population sequencing reveals clonal diversity and ancestral inbreeding in the grapevine cultivar Chardonnay.</title>
        <authorList>
            <person name="Roach M.J."/>
            <person name="Johnson D.L."/>
            <person name="Bohlmann J."/>
            <person name="van Vuuren H.J."/>
            <person name="Jones S.J."/>
            <person name="Pretorius I.S."/>
            <person name="Schmidt S.A."/>
            <person name="Borneman A.R."/>
        </authorList>
    </citation>
    <scope>NUCLEOTIDE SEQUENCE [LARGE SCALE GENOMIC DNA]</scope>
    <source>
        <strain evidence="4">cv. Chardonnay</strain>
        <strain evidence="3">I10V1</strain>
        <tissue evidence="3">Leaf</tissue>
    </source>
</reference>
<feature type="region of interest" description="Disordered" evidence="1">
    <location>
        <begin position="524"/>
        <end position="559"/>
    </location>
</feature>
<feature type="compositionally biased region" description="Basic and acidic residues" evidence="1">
    <location>
        <begin position="24"/>
        <end position="33"/>
    </location>
</feature>
<dbReference type="EMBL" id="QGNW01000001">
    <property type="protein sequence ID" value="RVX23950.1"/>
    <property type="molecule type" value="Genomic_DNA"/>
</dbReference>
<comment type="caution">
    <text evidence="3">The sequence shown here is derived from an EMBL/GenBank/DDBJ whole genome shotgun (WGS) entry which is preliminary data.</text>
</comment>
<feature type="compositionally biased region" description="Polar residues" evidence="1">
    <location>
        <begin position="10"/>
        <end position="22"/>
    </location>
</feature>
<accession>A0A438KRW6</accession>
<evidence type="ECO:0000313" key="3">
    <source>
        <dbReference type="EMBL" id="RVX23950.1"/>
    </source>
</evidence>
<dbReference type="Gramene" id="Vitis07g01950.t01">
    <property type="protein sequence ID" value="Vitis07g01950.t01.CDS"/>
    <property type="gene ID" value="Vitis07g01950"/>
</dbReference>
<feature type="region of interest" description="Disordered" evidence="1">
    <location>
        <begin position="294"/>
        <end position="345"/>
    </location>
</feature>
<organism evidence="3 4">
    <name type="scientific">Vitis vinifera</name>
    <name type="common">Grape</name>
    <dbReference type="NCBI Taxonomy" id="29760"/>
    <lineage>
        <taxon>Eukaryota</taxon>
        <taxon>Viridiplantae</taxon>
        <taxon>Streptophyta</taxon>
        <taxon>Embryophyta</taxon>
        <taxon>Tracheophyta</taxon>
        <taxon>Spermatophyta</taxon>
        <taxon>Magnoliopsida</taxon>
        <taxon>eudicotyledons</taxon>
        <taxon>Gunneridae</taxon>
        <taxon>Pentapetalae</taxon>
        <taxon>rosids</taxon>
        <taxon>Vitales</taxon>
        <taxon>Vitaceae</taxon>
        <taxon>Viteae</taxon>
        <taxon>Vitis</taxon>
    </lineage>
</organism>
<feature type="region of interest" description="Disordered" evidence="1">
    <location>
        <begin position="1"/>
        <end position="58"/>
    </location>
</feature>
<sequence>MEKKKKDPKFTSTPASASQELDTNSEHLSKEEQNQSGVAFAAKNAVTSSPSHENASSLSQQYPSIMQWPYTPQHAAEQSLISRPSIPTQAPSPVILSRYQQLPHQQPYPIQPPPHLAQSTTPFWLPQRPGYHFSSTNTPASYQPLTPLGTADANWQVSTLNGGGTSSNNQQQMPGFCYHIGYPYPGFPGPWDPSSWWCQTQQLQPACTYAYPGACSYFSSQPPPLPGCSATVEQHFQRGTIQLPAKLSQKHQQLWESQSAQNVQLWTVIGQLQSELADYKSRLLKLEAEASSAKVTGEEPTSQTIGTALAGQTSKRGRPKKPIPAVDALPSLDESHPRTRGRKPAVLKVQSETRTLNFEKECLNKVEDKGKANHSSATTQQEDDGKMTCAFINSSGDIEIDRSNPMMPPFHSQVHQDIPGVQVSSIGLNTSSDMKTSSDKPEDPKTAFSILYSHVRQIKTEGASSTYIEAATNSNLGWPSNISFEDCGRNVLNMSSQGFYDNGGVIRQVSKVIPGWSFGHEEDASRDLGDAAIGGPGKDVDVEDMEDASSGAEDCSIQR</sequence>